<organism evidence="1 2">
    <name type="scientific">Zarea fungicola</name>
    <dbReference type="NCBI Taxonomy" id="93591"/>
    <lineage>
        <taxon>Eukaryota</taxon>
        <taxon>Fungi</taxon>
        <taxon>Dikarya</taxon>
        <taxon>Ascomycota</taxon>
        <taxon>Pezizomycotina</taxon>
        <taxon>Sordariomycetes</taxon>
        <taxon>Hypocreomycetidae</taxon>
        <taxon>Hypocreales</taxon>
        <taxon>Cordycipitaceae</taxon>
        <taxon>Zarea</taxon>
    </lineage>
</organism>
<protein>
    <submittedName>
        <fullName evidence="1">Uncharacterized protein</fullName>
    </submittedName>
</protein>
<dbReference type="EMBL" id="JANJQO010000028">
    <property type="protein sequence ID" value="KAJ2983475.1"/>
    <property type="molecule type" value="Genomic_DNA"/>
</dbReference>
<evidence type="ECO:0000313" key="2">
    <source>
        <dbReference type="Proteomes" id="UP001143910"/>
    </source>
</evidence>
<sequence>MENANVLKVRYYDGLCPSGYTYDAGDGYCHLSSWYVWGRWVLAGGVALIVILLSVCGIFARRQRRRRAMNNLQQPYNPNYSQPPPTYPNEQQFPNNGANFYPNEGYYGNQQNGNVPPPPNSYQPGGGYVPQAGPLPTKQ</sequence>
<gene>
    <name evidence="1" type="ORF">NQ176_g672</name>
</gene>
<accession>A0ACC1NVW4</accession>
<comment type="caution">
    <text evidence="1">The sequence shown here is derived from an EMBL/GenBank/DDBJ whole genome shotgun (WGS) entry which is preliminary data.</text>
</comment>
<dbReference type="Proteomes" id="UP001143910">
    <property type="component" value="Unassembled WGS sequence"/>
</dbReference>
<proteinExistence type="predicted"/>
<keyword evidence="2" id="KW-1185">Reference proteome</keyword>
<name>A0ACC1NVW4_9HYPO</name>
<evidence type="ECO:0000313" key="1">
    <source>
        <dbReference type="EMBL" id="KAJ2983475.1"/>
    </source>
</evidence>
<reference evidence="1" key="1">
    <citation type="submission" date="2022-08" db="EMBL/GenBank/DDBJ databases">
        <title>Genome Sequence of Lecanicillium fungicola.</title>
        <authorList>
            <person name="Buettner E."/>
        </authorList>
    </citation>
    <scope>NUCLEOTIDE SEQUENCE</scope>
    <source>
        <strain evidence="1">Babe33</strain>
    </source>
</reference>